<keyword evidence="6" id="KW-1185">Reference proteome</keyword>
<dbReference type="InterPro" id="IPR039994">
    <property type="entry name" value="NO66-like"/>
</dbReference>
<keyword evidence="2" id="KW-0479">Metal-binding</keyword>
<organism evidence="5 6">
    <name type="scientific">Streptomyces piniterrae</name>
    <dbReference type="NCBI Taxonomy" id="2571125"/>
    <lineage>
        <taxon>Bacteria</taxon>
        <taxon>Bacillati</taxon>
        <taxon>Actinomycetota</taxon>
        <taxon>Actinomycetes</taxon>
        <taxon>Kitasatosporales</taxon>
        <taxon>Streptomycetaceae</taxon>
        <taxon>Streptomyces</taxon>
    </lineage>
</organism>
<comment type="caution">
    <text evidence="5">The sequence shown here is derived from an EMBL/GenBank/DDBJ whole genome shotgun (WGS) entry which is preliminary data.</text>
</comment>
<keyword evidence="3" id="KW-0408">Iron</keyword>
<dbReference type="Gene3D" id="2.60.120.650">
    <property type="entry name" value="Cupin"/>
    <property type="match status" value="1"/>
</dbReference>
<dbReference type="GO" id="GO:0046872">
    <property type="term" value="F:metal ion binding"/>
    <property type="evidence" value="ECO:0007669"/>
    <property type="project" value="UniProtKB-KW"/>
</dbReference>
<protein>
    <submittedName>
        <fullName evidence="5">Cupin</fullName>
    </submittedName>
</protein>
<dbReference type="AlphaFoldDB" id="A0A4U0MLG9"/>
<gene>
    <name evidence="5" type="ORF">FCH28_37140</name>
</gene>
<dbReference type="Pfam" id="PF08007">
    <property type="entry name" value="JmjC_2"/>
    <property type="match status" value="1"/>
</dbReference>
<evidence type="ECO:0000259" key="4">
    <source>
        <dbReference type="PROSITE" id="PS51184"/>
    </source>
</evidence>
<reference evidence="5 6" key="1">
    <citation type="submission" date="2019-04" db="EMBL/GenBank/DDBJ databases">
        <title>Streptomyces piniterrae sp. nov., a heliquinomycin-producing actinomycete isolated from rhizosphere soil of Pinus yunnanensis.</title>
        <authorList>
            <person name="Zhuang X."/>
            <person name="Zhao J."/>
        </authorList>
    </citation>
    <scope>NUCLEOTIDE SEQUENCE [LARGE SCALE GENOMIC DNA]</scope>
    <source>
        <strain evidence="6">jys28</strain>
    </source>
</reference>
<accession>A0A4U0MLG9</accession>
<evidence type="ECO:0000313" key="5">
    <source>
        <dbReference type="EMBL" id="TJZ41459.1"/>
    </source>
</evidence>
<dbReference type="RefSeq" id="WP_136744845.1">
    <property type="nucleotide sequence ID" value="NZ_SUMB01000020.1"/>
</dbReference>
<feature type="domain" description="JmjC" evidence="4">
    <location>
        <begin position="88"/>
        <end position="239"/>
    </location>
</feature>
<dbReference type="OrthoDB" id="9764016at2"/>
<dbReference type="PROSITE" id="PS51184">
    <property type="entry name" value="JMJC"/>
    <property type="match status" value="1"/>
</dbReference>
<evidence type="ECO:0000256" key="2">
    <source>
        <dbReference type="ARBA" id="ARBA00022723"/>
    </source>
</evidence>
<dbReference type="PANTHER" id="PTHR13096:SF9">
    <property type="entry name" value="BIFUNCTIONAL LYSINE-SPECIFIC DEMETHYLASE AND HISTIDYL-HYDROXYLASE"/>
    <property type="match status" value="1"/>
</dbReference>
<comment type="cofactor">
    <cofactor evidence="1">
        <name>Fe(2+)</name>
        <dbReference type="ChEBI" id="CHEBI:29033"/>
    </cofactor>
</comment>
<proteinExistence type="predicted"/>
<dbReference type="GO" id="GO:0032453">
    <property type="term" value="F:histone H3K4 demethylase activity"/>
    <property type="evidence" value="ECO:0007669"/>
    <property type="project" value="TreeGrafter"/>
</dbReference>
<sequence>MSLEVLLNDDVGELLGSWPTEPRVYHRGTTDLDRSVPLSLLDAYIDYGLLSAQYVAVVRDGQAVHPGRFSRDGALLPEKIRELVDEGHSVNLREAQRSIPYLAQLSSEIQRETGYPNHVSAIITPPGKQGLRHHWDQFTGIIAQLAGGKRWPLWCPVVDYPMDDYLSSPRMWSPELQEHFETSPPDVEFELAPGDTLIVPRGWVHSPHAIGSATSCHLTFAIRDRPWLWLVQQLVELAVEEQSFRMEVPPSAFTKDLENGVRAARSMVINFLGRLDPATAAARIRETAVSERT</sequence>
<dbReference type="SUPFAM" id="SSF51197">
    <property type="entry name" value="Clavaminate synthase-like"/>
    <property type="match status" value="1"/>
</dbReference>
<evidence type="ECO:0000256" key="1">
    <source>
        <dbReference type="ARBA" id="ARBA00001954"/>
    </source>
</evidence>
<dbReference type="GO" id="GO:0051864">
    <property type="term" value="F:histone H3K36 demethylase activity"/>
    <property type="evidence" value="ECO:0007669"/>
    <property type="project" value="TreeGrafter"/>
</dbReference>
<dbReference type="InterPro" id="IPR003347">
    <property type="entry name" value="JmjC_dom"/>
</dbReference>
<dbReference type="Proteomes" id="UP000308697">
    <property type="component" value="Unassembled WGS sequence"/>
</dbReference>
<evidence type="ECO:0000313" key="6">
    <source>
        <dbReference type="Proteomes" id="UP000308697"/>
    </source>
</evidence>
<name>A0A4U0MLG9_9ACTN</name>
<dbReference type="EMBL" id="SUMB01000020">
    <property type="protein sequence ID" value="TJZ41459.1"/>
    <property type="molecule type" value="Genomic_DNA"/>
</dbReference>
<evidence type="ECO:0000256" key="3">
    <source>
        <dbReference type="ARBA" id="ARBA00023004"/>
    </source>
</evidence>
<dbReference type="PANTHER" id="PTHR13096">
    <property type="entry name" value="MINA53 MYC INDUCED NUCLEAR ANTIGEN"/>
    <property type="match status" value="1"/>
</dbReference>